<proteinExistence type="predicted"/>
<dbReference type="OrthoDB" id="20200at10239"/>
<accession>A0A0A8WII5</accession>
<name>A0A0A8WII5_9CAUD</name>
<keyword evidence="2" id="KW-1185">Reference proteome</keyword>
<dbReference type="RefSeq" id="YP_009208373.1">
    <property type="nucleotide sequence ID" value="NC_028905.1"/>
</dbReference>
<dbReference type="Proteomes" id="UP000030729">
    <property type="component" value="Genome"/>
</dbReference>
<dbReference type="EMBL" id="LN681535">
    <property type="protein sequence ID" value="CEK40294.1"/>
    <property type="molecule type" value="Genomic_DNA"/>
</dbReference>
<protein>
    <submittedName>
        <fullName evidence="1">Uncharacterized protein</fullName>
    </submittedName>
</protein>
<dbReference type="GeneID" id="26646939"/>
<organism evidence="1 2">
    <name type="scientific">Clostridium phage phiCD111</name>
    <dbReference type="NCBI Taxonomy" id="1582150"/>
    <lineage>
        <taxon>Viruses</taxon>
        <taxon>Duplodnaviria</taxon>
        <taxon>Heunggongvirae</taxon>
        <taxon>Uroviricota</taxon>
        <taxon>Caudoviricetes</taxon>
        <taxon>Leicestervirus</taxon>
        <taxon>Leicestervirus CD111</taxon>
    </lineage>
</organism>
<dbReference type="KEGG" id="vg:26646939"/>
<sequence>MVTIFYSKRTGEIYNCIKSEVEQDYTCFADREEDYRQILDKIVVEDIPEILNPRDYKIENGKFVLKEKEIIKEFTPKMVE</sequence>
<gene>
    <name evidence="1" type="ORF">PHICD111_20020</name>
</gene>
<reference evidence="1 2" key="1">
    <citation type="submission" date="2014-12" db="EMBL/GenBank/DDBJ databases">
        <title>Whole Genome Sequence and Molecular Characterization of Siphoviridae / Myoviridae Phage Infecting Clostridium difficile.</title>
        <authorList>
            <person name="Monot M."/>
        </authorList>
    </citation>
    <scope>NUCLEOTIDE SEQUENCE [LARGE SCALE GENOMIC DNA]</scope>
</reference>
<evidence type="ECO:0000313" key="2">
    <source>
        <dbReference type="Proteomes" id="UP000030729"/>
    </source>
</evidence>
<evidence type="ECO:0000313" key="1">
    <source>
        <dbReference type="EMBL" id="CEK40294.1"/>
    </source>
</evidence>